<dbReference type="PANTHER" id="PTHR33173:SF2">
    <property type="entry name" value="MYND-TYPE DOMAIN-CONTAINING PROTEIN"/>
    <property type="match status" value="1"/>
</dbReference>
<evidence type="ECO:0000313" key="2">
    <source>
        <dbReference type="EMBL" id="CAF4851821.1"/>
    </source>
</evidence>
<proteinExistence type="predicted"/>
<feature type="region of interest" description="Disordered" evidence="1">
    <location>
        <begin position="1019"/>
        <end position="1054"/>
    </location>
</feature>
<accession>A0A821S745</accession>
<gene>
    <name evidence="2" type="ORF">TOA249_LOCUS26950</name>
</gene>
<reference evidence="2" key="1">
    <citation type="submission" date="2021-02" db="EMBL/GenBank/DDBJ databases">
        <authorList>
            <person name="Nowell W R."/>
        </authorList>
    </citation>
    <scope>NUCLEOTIDE SEQUENCE</scope>
</reference>
<feature type="region of interest" description="Disordered" evidence="1">
    <location>
        <begin position="98"/>
        <end position="132"/>
    </location>
</feature>
<evidence type="ECO:0000256" key="1">
    <source>
        <dbReference type="SAM" id="MobiDB-lite"/>
    </source>
</evidence>
<dbReference type="EMBL" id="CAJOBS010003294">
    <property type="protein sequence ID" value="CAF4851821.1"/>
    <property type="molecule type" value="Genomic_DNA"/>
</dbReference>
<dbReference type="Proteomes" id="UP000663838">
    <property type="component" value="Unassembled WGS sequence"/>
</dbReference>
<dbReference type="PANTHER" id="PTHR33173">
    <property type="match status" value="1"/>
</dbReference>
<evidence type="ECO:0000313" key="3">
    <source>
        <dbReference type="Proteomes" id="UP000663838"/>
    </source>
</evidence>
<protein>
    <submittedName>
        <fullName evidence="2">Uncharacterized protein</fullName>
    </submittedName>
</protein>
<sequence length="1127" mass="129055">MSGRNSFLPNNILDFQNDGFYDFVKHFSGEKLAILLQFQDINNVQCLLDCDDPIEILLLDSDDLLDLKKKMCVKLNNNTFVVLPGIKSKMKLLKAALTKKRNERRREMSKTSSNTISTNNTSSTILSNSSNEQPTIISSSIASNSKSDDEQKQHIIYLIDEWCEKMKEEKNKQDFHLKESIDYEIIANYMLNMASIKCQCGITATLGEKSNNYILSNYIRHLTKSNSCTMIRQKLENLDGNVSLDNASNIDNSNKADDPIISDNSNSTLFIQTVVGKRRKNQSSLSSSQVLLFRNEAFYDLVEEHCGSTVLEIIQAQDISSVDCLLDVRNIFTFLELDSNELIPLKKKAGIVLNDGSFIIKKGIMYKVDVFTRSLYRLNEQHLIDSFQHFNSNGSTGLIIPEILVQKFPFLLTLMNYSNFIINSKIDFTFFNIMMNNIIKNATMDERGYRYDNIIRQFASSLYILGGRAAYEFVCLNIPAFIPSTQVIQASIISSQHYLTEGLFDFLRVRDYFSSKQSTLAFCAEDSTTIVLKITYDSTSNMFIGFSLPLDQNGLPIPSLYSTDSFSQLENWYLNESMAKLLVANLIQPLSYSSGNLSPYLLAAYGTDNTFKATDVISRWRCIYHRCKANGIRLIGFSTDCDSRYLNAMKLSLGFFGDFIYDGHPDNFKIDVPSSWNWFLMRNKQLFICMQDPMHICTKLRNRLLSKTATLVLGDQIINLKPLYYVIDNFSKLDHGLVQSDVNPKDRQNYGSCEKISNDKVLKLLDNISNSFGISIYLQVIKNIRLAYIEKTTNVIDRIFHAWVVVFIFRCWSMWINSMDRQTLDLFVAQHSNSNFTPTENKNKTKRDFFITYQSHFSVEINAHSLVYLAVLFSEGQISAESLTIYLQNSQTCENTFRSARSISSTCSGGVNFTVFQFLSRIKKLSMLQSIKNNVGENKLRFPQHHKQSKISRNNVTQQNTISFSKHDIEKKVNDAYQYVIKLMSPLNLHQWLRNQQTLSIKQLSANISQQFQRSWTKELNANKNDDSDTESDSETSDTMADDASSNHDTDEDLDFDNGVDSIYNVTTSVHRGVRLVNDVKQEHAEKYFRVTLNNQIKFLHKQTACWLLEKDKSSLPADRLSRVQEN</sequence>
<organism evidence="2 3">
    <name type="scientific">Rotaria socialis</name>
    <dbReference type="NCBI Taxonomy" id="392032"/>
    <lineage>
        <taxon>Eukaryota</taxon>
        <taxon>Metazoa</taxon>
        <taxon>Spiralia</taxon>
        <taxon>Gnathifera</taxon>
        <taxon>Rotifera</taxon>
        <taxon>Eurotatoria</taxon>
        <taxon>Bdelloidea</taxon>
        <taxon>Philodinida</taxon>
        <taxon>Philodinidae</taxon>
        <taxon>Rotaria</taxon>
    </lineage>
</organism>
<comment type="caution">
    <text evidence="2">The sequence shown here is derived from an EMBL/GenBank/DDBJ whole genome shotgun (WGS) entry which is preliminary data.</text>
</comment>
<name>A0A821S745_9BILA</name>
<dbReference type="AlphaFoldDB" id="A0A821S745"/>
<feature type="compositionally biased region" description="Low complexity" evidence="1">
    <location>
        <begin position="111"/>
        <end position="132"/>
    </location>
</feature>